<evidence type="ECO:0000259" key="6">
    <source>
        <dbReference type="PROSITE" id="PS51084"/>
    </source>
</evidence>
<feature type="short sequence motif" description="Histidine triad motif" evidence="4">
    <location>
        <begin position="166"/>
        <end position="170"/>
    </location>
</feature>
<protein>
    <submittedName>
        <fullName evidence="7">ATP adenylyltransferase</fullName>
    </submittedName>
</protein>
<keyword evidence="1" id="KW-0547">Nucleotide-binding</keyword>
<feature type="region of interest" description="Disordered" evidence="5">
    <location>
        <begin position="1"/>
        <end position="42"/>
    </location>
</feature>
<comment type="caution">
    <text evidence="7">The sequence shown here is derived from an EMBL/GenBank/DDBJ whole genome shotgun (WGS) entry which is preliminary data.</text>
</comment>
<gene>
    <name evidence="7" type="ORF">C8E99_0779</name>
</gene>
<keyword evidence="7" id="KW-0548">Nucleotidyltransferase</keyword>
<dbReference type="AlphaFoldDB" id="A0A3D9LBD1"/>
<evidence type="ECO:0000256" key="3">
    <source>
        <dbReference type="PIRSR" id="PIRSR639383-2"/>
    </source>
</evidence>
<dbReference type="Proteomes" id="UP000256727">
    <property type="component" value="Unassembled WGS sequence"/>
</dbReference>
<name>A0A3D9LBD1_9MICC</name>
<dbReference type="InterPro" id="IPR036265">
    <property type="entry name" value="HIT-like_sf"/>
</dbReference>
<reference evidence="7 8" key="1">
    <citation type="submission" date="2018-07" db="EMBL/GenBank/DDBJ databases">
        <title>Sequencing the genomes of 1000 actinobacteria strains.</title>
        <authorList>
            <person name="Klenk H.-P."/>
        </authorList>
    </citation>
    <scope>NUCLEOTIDE SEQUENCE [LARGE SCALE GENOMIC DNA]</scope>
    <source>
        <strain evidence="7 8">DSM 14442</strain>
    </source>
</reference>
<dbReference type="EMBL" id="QREH01000001">
    <property type="protein sequence ID" value="REE02984.1"/>
    <property type="molecule type" value="Genomic_DNA"/>
</dbReference>
<dbReference type="PANTHER" id="PTHR42997">
    <property type="entry name" value="HIT FAMILY HYDROLASE"/>
    <property type="match status" value="1"/>
</dbReference>
<organism evidence="7 8">
    <name type="scientific">Citricoccus muralis</name>
    <dbReference type="NCBI Taxonomy" id="169134"/>
    <lineage>
        <taxon>Bacteria</taxon>
        <taxon>Bacillati</taxon>
        <taxon>Actinomycetota</taxon>
        <taxon>Actinomycetes</taxon>
        <taxon>Micrococcales</taxon>
        <taxon>Micrococcaceae</taxon>
        <taxon>Citricoccus</taxon>
    </lineage>
</organism>
<dbReference type="PROSITE" id="PS51084">
    <property type="entry name" value="HIT_2"/>
    <property type="match status" value="1"/>
</dbReference>
<dbReference type="GO" id="GO:0016779">
    <property type="term" value="F:nucleotidyltransferase activity"/>
    <property type="evidence" value="ECO:0007669"/>
    <property type="project" value="UniProtKB-KW"/>
</dbReference>
<dbReference type="GO" id="GO:0000166">
    <property type="term" value="F:nucleotide binding"/>
    <property type="evidence" value="ECO:0007669"/>
    <property type="project" value="UniProtKB-KW"/>
</dbReference>
<dbReference type="Pfam" id="PF01230">
    <property type="entry name" value="HIT"/>
    <property type="match status" value="1"/>
</dbReference>
<sequence>MTGPASGILPDAGLGTTGAHSQGTGPAAESTPATDDFELAGTPDGFQRLWNPHRMAYVRGGQDQVSGESACPFCAAPGRSDEQALIVARGRTAFVLCNLYPYNAGHLLVCPYRHVPDYTDLTVDETLEIARLSQISMTALRATAKATGFNLGMNQGKTGGAGIAAHLHQHIVPRWGGDGNFLPIIAETKNITVTLDTVRAAVAGAWAEAEAAFDTHQATTATEQRG</sequence>
<dbReference type="InterPro" id="IPR039383">
    <property type="entry name" value="FHIT"/>
</dbReference>
<dbReference type="PANTHER" id="PTHR42997:SF1">
    <property type="entry name" value="AP-4-A PHOSPHORYLASE"/>
    <property type="match status" value="1"/>
</dbReference>
<keyword evidence="7" id="KW-0808">Transferase</keyword>
<dbReference type="Gene3D" id="3.30.428.10">
    <property type="entry name" value="HIT-like"/>
    <property type="match status" value="1"/>
</dbReference>
<evidence type="ECO:0000256" key="2">
    <source>
        <dbReference type="PIRSR" id="PIRSR639383-1"/>
    </source>
</evidence>
<evidence type="ECO:0000256" key="4">
    <source>
        <dbReference type="PROSITE-ProRule" id="PRU00464"/>
    </source>
</evidence>
<feature type="binding site" evidence="3">
    <location>
        <position position="98"/>
    </location>
    <ligand>
        <name>substrate</name>
    </ligand>
</feature>
<dbReference type="InterPro" id="IPR011146">
    <property type="entry name" value="HIT-like"/>
</dbReference>
<feature type="binding site" evidence="3">
    <location>
        <position position="170"/>
    </location>
    <ligand>
        <name>substrate</name>
    </ligand>
</feature>
<accession>A0A3D9LBD1</accession>
<evidence type="ECO:0000313" key="7">
    <source>
        <dbReference type="EMBL" id="REE02984.1"/>
    </source>
</evidence>
<dbReference type="SUPFAM" id="SSF54197">
    <property type="entry name" value="HIT-like"/>
    <property type="match status" value="1"/>
</dbReference>
<keyword evidence="8" id="KW-1185">Reference proteome</keyword>
<dbReference type="CDD" id="cd01275">
    <property type="entry name" value="FHIT"/>
    <property type="match status" value="1"/>
</dbReference>
<proteinExistence type="predicted"/>
<feature type="domain" description="HIT" evidence="6">
    <location>
        <begin position="72"/>
        <end position="181"/>
    </location>
</feature>
<evidence type="ECO:0000313" key="8">
    <source>
        <dbReference type="Proteomes" id="UP000256727"/>
    </source>
</evidence>
<dbReference type="InterPro" id="IPR052908">
    <property type="entry name" value="AP-4-A_phosphorylase"/>
</dbReference>
<evidence type="ECO:0000256" key="1">
    <source>
        <dbReference type="ARBA" id="ARBA00022741"/>
    </source>
</evidence>
<evidence type="ECO:0000256" key="5">
    <source>
        <dbReference type="SAM" id="MobiDB-lite"/>
    </source>
</evidence>
<feature type="active site" description="Tele-AMP-histidine intermediate" evidence="2">
    <location>
        <position position="168"/>
    </location>
</feature>